<evidence type="ECO:0000313" key="8">
    <source>
        <dbReference type="EMBL" id="NDL65229.1"/>
    </source>
</evidence>
<keyword evidence="1" id="KW-1003">Cell membrane</keyword>
<feature type="signal peptide" evidence="6">
    <location>
        <begin position="1"/>
        <end position="18"/>
    </location>
</feature>
<accession>A0A845SMK1</accession>
<dbReference type="Proteomes" id="UP000461443">
    <property type="component" value="Unassembled WGS sequence"/>
</dbReference>
<dbReference type="PANTHER" id="PTHR37011">
    <property type="entry name" value="POT FAMILY PEPTIDE TRANSPORT PROTEIN-RELATED"/>
    <property type="match status" value="1"/>
</dbReference>
<evidence type="ECO:0000256" key="3">
    <source>
        <dbReference type="ARBA" id="ARBA00023136"/>
    </source>
</evidence>
<evidence type="ECO:0000256" key="6">
    <source>
        <dbReference type="SAM" id="SignalP"/>
    </source>
</evidence>
<feature type="domain" description="Lipoprotein YgdI/YgdR-like SH3-like" evidence="7">
    <location>
        <begin position="24"/>
        <end position="72"/>
    </location>
</feature>
<evidence type="ECO:0000256" key="1">
    <source>
        <dbReference type="ARBA" id="ARBA00022475"/>
    </source>
</evidence>
<protein>
    <submittedName>
        <fullName evidence="8">YgdI/YgdR family lipoprotein</fullName>
    </submittedName>
</protein>
<dbReference type="InterPro" id="IPR010920">
    <property type="entry name" value="LSM_dom_sf"/>
</dbReference>
<dbReference type="PROSITE" id="PS51257">
    <property type="entry name" value="PROKAR_LIPOPROTEIN"/>
    <property type="match status" value="1"/>
</dbReference>
<comment type="caution">
    <text evidence="8">The sequence shown here is derived from an EMBL/GenBank/DDBJ whole genome shotgun (WGS) entry which is preliminary data.</text>
</comment>
<keyword evidence="9" id="KW-1185">Reference proteome</keyword>
<dbReference type="InterPro" id="IPR010305">
    <property type="entry name" value="YgdI/YgdR-like"/>
</dbReference>
<evidence type="ECO:0000256" key="2">
    <source>
        <dbReference type="ARBA" id="ARBA00022729"/>
    </source>
</evidence>
<keyword evidence="5 8" id="KW-0449">Lipoprotein</keyword>
<keyword evidence="4" id="KW-0564">Palmitate</keyword>
<proteinExistence type="predicted"/>
<evidence type="ECO:0000259" key="7">
    <source>
        <dbReference type="Pfam" id="PF06004"/>
    </source>
</evidence>
<evidence type="ECO:0000256" key="5">
    <source>
        <dbReference type="ARBA" id="ARBA00023288"/>
    </source>
</evidence>
<name>A0A845SMK1_9GAMM</name>
<dbReference type="SUPFAM" id="SSF50182">
    <property type="entry name" value="Sm-like ribonucleoproteins"/>
    <property type="match status" value="1"/>
</dbReference>
<evidence type="ECO:0000313" key="9">
    <source>
        <dbReference type="Proteomes" id="UP000461443"/>
    </source>
</evidence>
<dbReference type="InterPro" id="IPR047807">
    <property type="entry name" value="YgdI/YgdR-like_SH3-like"/>
</dbReference>
<feature type="chain" id="PRO_5032636531" evidence="6">
    <location>
        <begin position="19"/>
        <end position="75"/>
    </location>
</feature>
<organism evidence="8 9">
    <name type="scientific">Acerihabitans arboris</name>
    <dbReference type="NCBI Taxonomy" id="2691583"/>
    <lineage>
        <taxon>Bacteria</taxon>
        <taxon>Pseudomonadati</taxon>
        <taxon>Pseudomonadota</taxon>
        <taxon>Gammaproteobacteria</taxon>
        <taxon>Enterobacterales</taxon>
        <taxon>Pectobacteriaceae</taxon>
        <taxon>Acerihabitans</taxon>
    </lineage>
</organism>
<gene>
    <name evidence="8" type="ORF">GRH90_21085</name>
</gene>
<dbReference type="PANTHER" id="PTHR37011:SF2">
    <property type="entry name" value="LIPOPROTEIN"/>
    <property type="match status" value="1"/>
</dbReference>
<dbReference type="NCBIfam" id="NF033216">
    <property type="entry name" value="lipo_YgdI_YgdR"/>
    <property type="match status" value="1"/>
</dbReference>
<sequence length="75" mass="8298">MKKSLCVLSAFMFTALLAGCADNNYAMHTNDGRTIVSEGKPKVDDQTGMISYKDANGTKQQINRGDVKEMMEIQH</sequence>
<keyword evidence="3" id="KW-0472">Membrane</keyword>
<dbReference type="Gene3D" id="2.30.30.100">
    <property type="match status" value="1"/>
</dbReference>
<evidence type="ECO:0000256" key="4">
    <source>
        <dbReference type="ARBA" id="ARBA00023139"/>
    </source>
</evidence>
<reference evidence="8 9" key="2">
    <citation type="submission" date="2020-02" db="EMBL/GenBank/DDBJ databases">
        <title>The new genus of Enterobacteriales.</title>
        <authorList>
            <person name="Kim I.S."/>
        </authorList>
    </citation>
    <scope>NUCLEOTIDE SEQUENCE [LARGE SCALE GENOMIC DNA]</scope>
    <source>
        <strain evidence="8 9">SAP-6</strain>
    </source>
</reference>
<keyword evidence="2 6" id="KW-0732">Signal</keyword>
<dbReference type="Pfam" id="PF06004">
    <property type="entry name" value="DUF903"/>
    <property type="match status" value="1"/>
</dbReference>
<dbReference type="RefSeq" id="WP_162367938.1">
    <property type="nucleotide sequence ID" value="NZ_WUBS01000017.1"/>
</dbReference>
<reference evidence="8 9" key="1">
    <citation type="submission" date="2019-12" db="EMBL/GenBank/DDBJ databases">
        <authorList>
            <person name="Lee S.D."/>
        </authorList>
    </citation>
    <scope>NUCLEOTIDE SEQUENCE [LARGE SCALE GENOMIC DNA]</scope>
    <source>
        <strain evidence="8 9">SAP-6</strain>
    </source>
</reference>
<dbReference type="EMBL" id="WUBS01000017">
    <property type="protein sequence ID" value="NDL65229.1"/>
    <property type="molecule type" value="Genomic_DNA"/>
</dbReference>
<dbReference type="AlphaFoldDB" id="A0A845SMK1"/>